<comment type="cofactor">
    <cofactor evidence="1">
        <name>FAD</name>
        <dbReference type="ChEBI" id="CHEBI:57692"/>
    </cofactor>
</comment>
<dbReference type="SUPFAM" id="SSF52821">
    <property type="entry name" value="Rhodanese/Cell cycle control phosphatase"/>
    <property type="match status" value="1"/>
</dbReference>
<dbReference type="PROSITE" id="PS50206">
    <property type="entry name" value="RHODANESE_3"/>
    <property type="match status" value="1"/>
</dbReference>
<organism evidence="9 10">
    <name type="scientific">Alkalibacterium subtropicum</name>
    <dbReference type="NCBI Taxonomy" id="753702"/>
    <lineage>
        <taxon>Bacteria</taxon>
        <taxon>Bacillati</taxon>
        <taxon>Bacillota</taxon>
        <taxon>Bacilli</taxon>
        <taxon>Lactobacillales</taxon>
        <taxon>Carnobacteriaceae</taxon>
        <taxon>Alkalibacterium</taxon>
    </lineage>
</organism>
<dbReference type="Gene3D" id="3.40.250.10">
    <property type="entry name" value="Rhodanese-like domain"/>
    <property type="match status" value="1"/>
</dbReference>
<evidence type="ECO:0000256" key="7">
    <source>
        <dbReference type="ARBA" id="ARBA00023284"/>
    </source>
</evidence>
<keyword evidence="7" id="KW-0676">Redox-active center</keyword>
<protein>
    <submittedName>
        <fullName evidence="9">NADPH-dependent 2,4-dienoyl-CoA reductase, sulfur reductase</fullName>
    </submittedName>
</protein>
<dbReference type="Pfam" id="PF02852">
    <property type="entry name" value="Pyr_redox_dim"/>
    <property type="match status" value="1"/>
</dbReference>
<sequence>MKIVVIGSVAAGTSVAAKARRNDETAEIVVYEEAEDISYSVCGMPYFLGGEVDEVNTLIPRDADWFKKRFEIDIHTNHHVKAIHPLAKEIEVYDKIKGEGTRETYDKLVLATGSYSLTPPPFTLDTYENVFHVKTMDNTKAIDTYMKGNEVKHATIIGSGYIGLEMAEQLKKKGLKVSIVELADQVFPRIDADMAYQLEKELERHDVDLYIKDKVKTIEGEGKVEALGTENGTALETDLVIIAVGVRPNTVLATEAEIELGETGAIKVDTHMKTSAEDVYAVGDVAESFNRVTGQPSYHPLGSTANKMGRIAGDHLTGGPLEFKGTLGTGIFRLFDLTVAYTGLSEKEAVAAGFDPVVIHNIKPAHAKYVGGQEITIKGVADRESGRFLGAQIIGPEGVDKRIDVFATALTFEAAAEDLFHLDLAYAPPYSTTKDPVMYTGMVLENARKRLPVVTPEEVVQLQEKDVPLQIIDVRSPKQYEKNHVKGAVNIPMPDLRRGVADLDRSVKTVVYCNKGVTSNTAQNLLLNIGFLDANVLSGGNTNYQNYMRMKQER</sequence>
<dbReference type="SUPFAM" id="SSF51905">
    <property type="entry name" value="FAD/NAD(P)-binding domain"/>
    <property type="match status" value="1"/>
</dbReference>
<evidence type="ECO:0000256" key="2">
    <source>
        <dbReference type="ARBA" id="ARBA00009130"/>
    </source>
</evidence>
<dbReference type="Pfam" id="PF07992">
    <property type="entry name" value="Pyr_redox_2"/>
    <property type="match status" value="1"/>
</dbReference>
<keyword evidence="6" id="KW-0558">Oxidation</keyword>
<name>A0A1I1L9K2_9LACT</name>
<dbReference type="InterPro" id="IPR023753">
    <property type="entry name" value="FAD/NAD-binding_dom"/>
</dbReference>
<dbReference type="GO" id="GO:0016491">
    <property type="term" value="F:oxidoreductase activity"/>
    <property type="evidence" value="ECO:0007669"/>
    <property type="project" value="UniProtKB-KW"/>
</dbReference>
<dbReference type="InterPro" id="IPR001763">
    <property type="entry name" value="Rhodanese-like_dom"/>
</dbReference>
<keyword evidence="10" id="KW-1185">Reference proteome</keyword>
<evidence type="ECO:0000259" key="8">
    <source>
        <dbReference type="PROSITE" id="PS50206"/>
    </source>
</evidence>
<evidence type="ECO:0000313" key="9">
    <source>
        <dbReference type="EMBL" id="SFC66220.1"/>
    </source>
</evidence>
<dbReference type="PANTHER" id="PTHR43429">
    <property type="entry name" value="PYRIDINE NUCLEOTIDE-DISULFIDE OXIDOREDUCTASE DOMAIN-CONTAINING"/>
    <property type="match status" value="1"/>
</dbReference>
<evidence type="ECO:0000256" key="1">
    <source>
        <dbReference type="ARBA" id="ARBA00001974"/>
    </source>
</evidence>
<evidence type="ECO:0000313" key="10">
    <source>
        <dbReference type="Proteomes" id="UP000199612"/>
    </source>
</evidence>
<dbReference type="OrthoDB" id="9802028at2"/>
<dbReference type="RefSeq" id="WP_091531438.1">
    <property type="nucleotide sequence ID" value="NZ_FOLT01000016.1"/>
</dbReference>
<feature type="domain" description="Rhodanese" evidence="8">
    <location>
        <begin position="465"/>
        <end position="553"/>
    </location>
</feature>
<accession>A0A1I1L9K2</accession>
<dbReference type="Proteomes" id="UP000199612">
    <property type="component" value="Unassembled WGS sequence"/>
</dbReference>
<dbReference type="InterPro" id="IPR036188">
    <property type="entry name" value="FAD/NAD-bd_sf"/>
</dbReference>
<keyword evidence="3" id="KW-0285">Flavoprotein</keyword>
<dbReference type="STRING" id="753702.SAMN04488102_11634"/>
<dbReference type="InterPro" id="IPR004099">
    <property type="entry name" value="Pyr_nucl-diS_OxRdtase_dimer"/>
</dbReference>
<evidence type="ECO:0000256" key="3">
    <source>
        <dbReference type="ARBA" id="ARBA00022630"/>
    </source>
</evidence>
<dbReference type="AlphaFoldDB" id="A0A1I1L9K2"/>
<keyword evidence="4" id="KW-0274">FAD</keyword>
<dbReference type="InterPro" id="IPR016156">
    <property type="entry name" value="FAD/NAD-linked_Rdtase_dimer_sf"/>
</dbReference>
<gene>
    <name evidence="9" type="ORF">SAMN04488102_11634</name>
</gene>
<comment type="similarity">
    <text evidence="2">Belongs to the class-III pyridine nucleotide-disulfide oxidoreductase family.</text>
</comment>
<dbReference type="InterPro" id="IPR036873">
    <property type="entry name" value="Rhodanese-like_dom_sf"/>
</dbReference>
<dbReference type="PRINTS" id="PR00411">
    <property type="entry name" value="PNDRDTASEI"/>
</dbReference>
<proteinExistence type="inferred from homology"/>
<evidence type="ECO:0000256" key="6">
    <source>
        <dbReference type="ARBA" id="ARBA00023097"/>
    </source>
</evidence>
<dbReference type="EMBL" id="FOLT01000016">
    <property type="protein sequence ID" value="SFC66220.1"/>
    <property type="molecule type" value="Genomic_DNA"/>
</dbReference>
<evidence type="ECO:0000256" key="5">
    <source>
        <dbReference type="ARBA" id="ARBA00023002"/>
    </source>
</evidence>
<dbReference type="Pfam" id="PF00581">
    <property type="entry name" value="Rhodanese"/>
    <property type="match status" value="1"/>
</dbReference>
<dbReference type="SUPFAM" id="SSF55424">
    <property type="entry name" value="FAD/NAD-linked reductases, dimerisation (C-terminal) domain"/>
    <property type="match status" value="1"/>
</dbReference>
<keyword evidence="5" id="KW-0560">Oxidoreductase</keyword>
<dbReference type="SMART" id="SM00450">
    <property type="entry name" value="RHOD"/>
    <property type="match status" value="1"/>
</dbReference>
<dbReference type="PANTHER" id="PTHR43429:SF1">
    <property type="entry name" value="NAD(P)H SULFUR OXIDOREDUCTASE (COA-DEPENDENT)"/>
    <property type="match status" value="1"/>
</dbReference>
<dbReference type="InterPro" id="IPR050260">
    <property type="entry name" value="FAD-bd_OxRdtase"/>
</dbReference>
<dbReference type="PRINTS" id="PR00368">
    <property type="entry name" value="FADPNR"/>
</dbReference>
<dbReference type="Gene3D" id="3.50.50.60">
    <property type="entry name" value="FAD/NAD(P)-binding domain"/>
    <property type="match status" value="2"/>
</dbReference>
<evidence type="ECO:0000256" key="4">
    <source>
        <dbReference type="ARBA" id="ARBA00022827"/>
    </source>
</evidence>
<reference evidence="10" key="1">
    <citation type="submission" date="2016-10" db="EMBL/GenBank/DDBJ databases">
        <authorList>
            <person name="Varghese N."/>
            <person name="Submissions S."/>
        </authorList>
    </citation>
    <scope>NUCLEOTIDE SEQUENCE [LARGE SCALE GENOMIC DNA]</scope>
    <source>
        <strain evidence="10">DSM 23664</strain>
    </source>
</reference>